<comment type="caution">
    <text evidence="2">The sequence shown here is derived from an EMBL/GenBank/DDBJ whole genome shotgun (WGS) entry which is preliminary data.</text>
</comment>
<dbReference type="SMART" id="SM00595">
    <property type="entry name" value="MADF"/>
    <property type="match status" value="1"/>
</dbReference>
<dbReference type="PANTHER" id="PTHR12243">
    <property type="entry name" value="MADF DOMAIN TRANSCRIPTION FACTOR"/>
    <property type="match status" value="1"/>
</dbReference>
<dbReference type="Pfam" id="PF10545">
    <property type="entry name" value="MADF_DNA_bdg"/>
    <property type="match status" value="1"/>
</dbReference>
<sequence>MSALRPHRHNRTVPDWFSLLFDGDRTVSVCGCHSVCSKKSQLLFYIFLVIKRITMDAEKLIEEIKKCPVLYDQSCTKYRNADYKEQIWKKIASIVEGDLQECKKKWASIRDQLRRTIQKRKKKSGPAAAKMRKYMYEDKLTFLIPHLVERDGVTKVSQLEENNDHSQFSDDDIQDVFSPESNKRKISGCEGKQDISPANQLMAYTLAEKQAQKDRSSSSEKCKIDPVDAFLGGIAPTLKTLDPFLLHEAKGQIFAIVQEYELKQLQLVRADKYVDTELLGI</sequence>
<dbReference type="InterPro" id="IPR039353">
    <property type="entry name" value="TF_Adf1"/>
</dbReference>
<reference evidence="2 3" key="1">
    <citation type="journal article" date="2024" name="Insects">
        <title>An Improved Chromosome-Level Genome Assembly of the Firefly Pyrocoelia pectoralis.</title>
        <authorList>
            <person name="Fu X."/>
            <person name="Meyer-Rochow V.B."/>
            <person name="Ballantyne L."/>
            <person name="Zhu X."/>
        </authorList>
    </citation>
    <scope>NUCLEOTIDE SEQUENCE [LARGE SCALE GENOMIC DNA]</scope>
    <source>
        <strain evidence="2">XCY_ONT2</strain>
    </source>
</reference>
<dbReference type="GO" id="GO:0005634">
    <property type="term" value="C:nucleus"/>
    <property type="evidence" value="ECO:0007669"/>
    <property type="project" value="TreeGrafter"/>
</dbReference>
<organism evidence="2 3">
    <name type="scientific">Pyrocoelia pectoralis</name>
    <dbReference type="NCBI Taxonomy" id="417401"/>
    <lineage>
        <taxon>Eukaryota</taxon>
        <taxon>Metazoa</taxon>
        <taxon>Ecdysozoa</taxon>
        <taxon>Arthropoda</taxon>
        <taxon>Hexapoda</taxon>
        <taxon>Insecta</taxon>
        <taxon>Pterygota</taxon>
        <taxon>Neoptera</taxon>
        <taxon>Endopterygota</taxon>
        <taxon>Coleoptera</taxon>
        <taxon>Polyphaga</taxon>
        <taxon>Elateriformia</taxon>
        <taxon>Elateroidea</taxon>
        <taxon>Lampyridae</taxon>
        <taxon>Lampyrinae</taxon>
        <taxon>Pyrocoelia</taxon>
    </lineage>
</organism>
<gene>
    <name evidence="2" type="ORF">RI129_009572</name>
</gene>
<name>A0AAN7V294_9COLE</name>
<dbReference type="InterPro" id="IPR006578">
    <property type="entry name" value="MADF-dom"/>
</dbReference>
<dbReference type="EMBL" id="JAVRBK010000007">
    <property type="protein sequence ID" value="KAK5641025.1"/>
    <property type="molecule type" value="Genomic_DNA"/>
</dbReference>
<dbReference type="Proteomes" id="UP001329430">
    <property type="component" value="Chromosome 7"/>
</dbReference>
<dbReference type="AlphaFoldDB" id="A0AAN7V294"/>
<dbReference type="GO" id="GO:0005667">
    <property type="term" value="C:transcription regulator complex"/>
    <property type="evidence" value="ECO:0007669"/>
    <property type="project" value="TreeGrafter"/>
</dbReference>
<evidence type="ECO:0000313" key="3">
    <source>
        <dbReference type="Proteomes" id="UP001329430"/>
    </source>
</evidence>
<keyword evidence="3" id="KW-1185">Reference proteome</keyword>
<feature type="domain" description="MADF" evidence="1">
    <location>
        <begin position="59"/>
        <end position="148"/>
    </location>
</feature>
<dbReference type="GO" id="GO:0006357">
    <property type="term" value="P:regulation of transcription by RNA polymerase II"/>
    <property type="evidence" value="ECO:0007669"/>
    <property type="project" value="TreeGrafter"/>
</dbReference>
<protein>
    <recommendedName>
        <fullName evidence="1">MADF domain-containing protein</fullName>
    </recommendedName>
</protein>
<evidence type="ECO:0000259" key="1">
    <source>
        <dbReference type="PROSITE" id="PS51029"/>
    </source>
</evidence>
<dbReference type="PANTHER" id="PTHR12243:SF67">
    <property type="entry name" value="COREPRESSOR OF PANGOLIN, ISOFORM A-RELATED"/>
    <property type="match status" value="1"/>
</dbReference>
<dbReference type="PROSITE" id="PS51029">
    <property type="entry name" value="MADF"/>
    <property type="match status" value="1"/>
</dbReference>
<proteinExistence type="predicted"/>
<accession>A0AAN7V294</accession>
<evidence type="ECO:0000313" key="2">
    <source>
        <dbReference type="EMBL" id="KAK5641025.1"/>
    </source>
</evidence>